<feature type="non-terminal residue" evidence="2">
    <location>
        <position position="53"/>
    </location>
</feature>
<name>A0A6H5GP22_9HEMI</name>
<evidence type="ECO:0000313" key="2">
    <source>
        <dbReference type="EMBL" id="CAB0005827.1"/>
    </source>
</evidence>
<accession>A0A6H5GP22</accession>
<proteinExistence type="predicted"/>
<organism evidence="2 3">
    <name type="scientific">Nesidiocoris tenuis</name>
    <dbReference type="NCBI Taxonomy" id="355587"/>
    <lineage>
        <taxon>Eukaryota</taxon>
        <taxon>Metazoa</taxon>
        <taxon>Ecdysozoa</taxon>
        <taxon>Arthropoda</taxon>
        <taxon>Hexapoda</taxon>
        <taxon>Insecta</taxon>
        <taxon>Pterygota</taxon>
        <taxon>Neoptera</taxon>
        <taxon>Paraneoptera</taxon>
        <taxon>Hemiptera</taxon>
        <taxon>Heteroptera</taxon>
        <taxon>Panheteroptera</taxon>
        <taxon>Cimicomorpha</taxon>
        <taxon>Miridae</taxon>
        <taxon>Dicyphina</taxon>
        <taxon>Nesidiocoris</taxon>
    </lineage>
</organism>
<feature type="region of interest" description="Disordered" evidence="1">
    <location>
        <begin position="30"/>
        <end position="53"/>
    </location>
</feature>
<protein>
    <submittedName>
        <fullName evidence="2">Uncharacterized protein</fullName>
    </submittedName>
</protein>
<evidence type="ECO:0000256" key="1">
    <source>
        <dbReference type="SAM" id="MobiDB-lite"/>
    </source>
</evidence>
<gene>
    <name evidence="2" type="ORF">NTEN_LOCUS11304</name>
</gene>
<keyword evidence="3" id="KW-1185">Reference proteome</keyword>
<dbReference type="EMBL" id="CADCXU010016616">
    <property type="protein sequence ID" value="CAB0005827.1"/>
    <property type="molecule type" value="Genomic_DNA"/>
</dbReference>
<dbReference type="AlphaFoldDB" id="A0A6H5GP22"/>
<reference evidence="2 3" key="1">
    <citation type="submission" date="2020-02" db="EMBL/GenBank/DDBJ databases">
        <authorList>
            <person name="Ferguson B K."/>
        </authorList>
    </citation>
    <scope>NUCLEOTIDE SEQUENCE [LARGE SCALE GENOMIC DNA]</scope>
</reference>
<sequence length="53" mass="5987">MYHFETNIVSLVPLLTIIIFQDPSGDSFNPEHHSTAIKVEPDSPVSYHTPSYN</sequence>
<evidence type="ECO:0000313" key="3">
    <source>
        <dbReference type="Proteomes" id="UP000479000"/>
    </source>
</evidence>
<dbReference type="Proteomes" id="UP000479000">
    <property type="component" value="Unassembled WGS sequence"/>
</dbReference>